<comment type="caution">
    <text evidence="1">The sequence shown here is derived from an EMBL/GenBank/DDBJ whole genome shotgun (WGS) entry which is preliminary data.</text>
</comment>
<feature type="non-terminal residue" evidence="1">
    <location>
        <position position="1"/>
    </location>
</feature>
<protein>
    <submittedName>
        <fullName evidence="1">Uncharacterized protein</fullName>
    </submittedName>
</protein>
<gene>
    <name evidence="1" type="ORF">S06H3_28030</name>
</gene>
<organism evidence="1">
    <name type="scientific">marine sediment metagenome</name>
    <dbReference type="NCBI Taxonomy" id="412755"/>
    <lineage>
        <taxon>unclassified sequences</taxon>
        <taxon>metagenomes</taxon>
        <taxon>ecological metagenomes</taxon>
    </lineage>
</organism>
<dbReference type="EMBL" id="BARV01016324">
    <property type="protein sequence ID" value="GAI25628.1"/>
    <property type="molecule type" value="Genomic_DNA"/>
</dbReference>
<dbReference type="AlphaFoldDB" id="X1M2Q4"/>
<reference evidence="1" key="1">
    <citation type="journal article" date="2014" name="Front. Microbiol.">
        <title>High frequency of phylogenetically diverse reductive dehalogenase-homologous genes in deep subseafloor sedimentary metagenomes.</title>
        <authorList>
            <person name="Kawai M."/>
            <person name="Futagami T."/>
            <person name="Toyoda A."/>
            <person name="Takaki Y."/>
            <person name="Nishi S."/>
            <person name="Hori S."/>
            <person name="Arai W."/>
            <person name="Tsubouchi T."/>
            <person name="Morono Y."/>
            <person name="Uchiyama I."/>
            <person name="Ito T."/>
            <person name="Fujiyama A."/>
            <person name="Inagaki F."/>
            <person name="Takami H."/>
        </authorList>
    </citation>
    <scope>NUCLEOTIDE SEQUENCE</scope>
    <source>
        <strain evidence="1">Expedition CK06-06</strain>
    </source>
</reference>
<proteinExistence type="predicted"/>
<accession>X1M2Q4</accession>
<sequence length="48" mass="5343">LKRECNLQKHPNSKGGFFAFAKGGKIDKTWLTAKKRERGYATETSGDA</sequence>
<name>X1M2Q4_9ZZZZ</name>
<evidence type="ECO:0000313" key="1">
    <source>
        <dbReference type="EMBL" id="GAI25628.1"/>
    </source>
</evidence>